<dbReference type="RefSeq" id="WP_062558969.1">
    <property type="nucleotide sequence ID" value="NZ_CP013341.1"/>
</dbReference>
<dbReference type="InterPro" id="IPR029063">
    <property type="entry name" value="SAM-dependent_MTases_sf"/>
</dbReference>
<comment type="pathway">
    <text evidence="2 8">Cofactor biosynthesis; biotin biosynthesis.</text>
</comment>
<dbReference type="GO" id="GO:0010340">
    <property type="term" value="F:carboxyl-O-methyltransferase activity"/>
    <property type="evidence" value="ECO:0007669"/>
    <property type="project" value="UniProtKB-UniRule"/>
</dbReference>
<organism evidence="10 11">
    <name type="scientific">Nitrosomonas ureae</name>
    <dbReference type="NCBI Taxonomy" id="44577"/>
    <lineage>
        <taxon>Bacteria</taxon>
        <taxon>Pseudomonadati</taxon>
        <taxon>Pseudomonadota</taxon>
        <taxon>Betaproteobacteria</taxon>
        <taxon>Nitrosomonadales</taxon>
        <taxon>Nitrosomonadaceae</taxon>
        <taxon>Nitrosomonas</taxon>
    </lineage>
</organism>
<evidence type="ECO:0000313" key="11">
    <source>
        <dbReference type="Proteomes" id="UP000182882"/>
    </source>
</evidence>
<dbReference type="Gene3D" id="3.40.50.150">
    <property type="entry name" value="Vaccinia Virus protein VP39"/>
    <property type="match status" value="1"/>
</dbReference>
<name>A0A0S3AJD3_9PROT</name>
<dbReference type="GO" id="GO:0009102">
    <property type="term" value="P:biotin biosynthetic process"/>
    <property type="evidence" value="ECO:0007669"/>
    <property type="project" value="UniProtKB-UniRule"/>
</dbReference>
<dbReference type="SUPFAM" id="SSF53335">
    <property type="entry name" value="S-adenosyl-L-methionine-dependent methyltransferases"/>
    <property type="match status" value="1"/>
</dbReference>
<protein>
    <recommendedName>
        <fullName evidence="3 8">Malonyl-[acyl-carrier protein] O-methyltransferase</fullName>
        <shortName evidence="8">Malonyl-ACP O-methyltransferase</shortName>
        <ecNumber evidence="3 8">2.1.1.197</ecNumber>
    </recommendedName>
    <alternativeName>
        <fullName evidence="8">Biotin synthesis protein BioC</fullName>
    </alternativeName>
</protein>
<evidence type="ECO:0000256" key="5">
    <source>
        <dbReference type="ARBA" id="ARBA00022679"/>
    </source>
</evidence>
<evidence type="ECO:0000256" key="1">
    <source>
        <dbReference type="ARBA" id="ARBA00000852"/>
    </source>
</evidence>
<evidence type="ECO:0000256" key="2">
    <source>
        <dbReference type="ARBA" id="ARBA00004746"/>
    </source>
</evidence>
<keyword evidence="6 8" id="KW-0949">S-adenosyl-L-methionine</keyword>
<keyword evidence="4 8" id="KW-0489">Methyltransferase</keyword>
<dbReference type="PANTHER" id="PTHR13090:SF1">
    <property type="entry name" value="ARGININE-HYDROXYLASE NDUFAF5, MITOCHONDRIAL"/>
    <property type="match status" value="1"/>
</dbReference>
<evidence type="ECO:0000256" key="7">
    <source>
        <dbReference type="ARBA" id="ARBA00022756"/>
    </source>
</evidence>
<dbReference type="KEGG" id="nur:ATY38_08750"/>
<dbReference type="UniPathway" id="UPA00078"/>
<evidence type="ECO:0000259" key="9">
    <source>
        <dbReference type="Pfam" id="PF08241"/>
    </source>
</evidence>
<comment type="function">
    <text evidence="8">Converts the free carboxyl group of a malonyl-thioester to its methyl ester by transfer of a methyl group from S-adenosyl-L-methionine (SAM). It allows to synthesize pimeloyl-ACP via the fatty acid synthetic pathway.</text>
</comment>
<dbReference type="EMBL" id="FNLN01000039">
    <property type="protein sequence ID" value="SDU25428.1"/>
    <property type="molecule type" value="Genomic_DNA"/>
</dbReference>
<evidence type="ECO:0000256" key="6">
    <source>
        <dbReference type="ARBA" id="ARBA00022691"/>
    </source>
</evidence>
<dbReference type="Proteomes" id="UP000182882">
    <property type="component" value="Unassembled WGS sequence"/>
</dbReference>
<keyword evidence="7 8" id="KW-0093">Biotin biosynthesis</keyword>
<reference evidence="11" key="1">
    <citation type="submission" date="2016-10" db="EMBL/GenBank/DDBJ databases">
        <authorList>
            <person name="Varghese N."/>
            <person name="Submissions S."/>
        </authorList>
    </citation>
    <scope>NUCLEOTIDE SEQUENCE [LARGE SCALE GENOMIC DNA]</scope>
    <source>
        <strain evidence="11">Nm10</strain>
    </source>
</reference>
<evidence type="ECO:0000256" key="3">
    <source>
        <dbReference type="ARBA" id="ARBA00012327"/>
    </source>
</evidence>
<accession>A0A0S3AJD3</accession>
<dbReference type="AlphaFoldDB" id="A0A0S3AJD3"/>
<dbReference type="GO" id="GO:0008757">
    <property type="term" value="F:S-adenosylmethionine-dependent methyltransferase activity"/>
    <property type="evidence" value="ECO:0007669"/>
    <property type="project" value="InterPro"/>
</dbReference>
<comment type="similarity">
    <text evidence="8">Belongs to the methyltransferase superfamily.</text>
</comment>
<keyword evidence="11" id="KW-1185">Reference proteome</keyword>
<dbReference type="Pfam" id="PF08241">
    <property type="entry name" value="Methyltransf_11"/>
    <property type="match status" value="1"/>
</dbReference>
<dbReference type="PANTHER" id="PTHR13090">
    <property type="entry name" value="ARGININE-HYDROXYLASE NDUFAF5, MITOCHONDRIAL"/>
    <property type="match status" value="1"/>
</dbReference>
<keyword evidence="5 8" id="KW-0808">Transferase</keyword>
<sequence length="293" mass="33865">MNSEYTLDKKQLRTAFGRAAHSYDQAAVLQREISHRMLSRLEYIKYRPDIILDAGSGTGYGSQQLAKRYPKSQLIALDIAWTMLSHARPNTAWWQRVLPLQQQRADYVCADIEQLPIKNESVGMVWSNLAFQWCNDLEHTFAEMHRILRTDGLLMFSTFGPDTLKELRQAFARIDGYQHVNRFADMHDIGDMLVNKRFSTPVMDMEYITLTYDDAVSVMRDLKAIGAHNVLQGRQQGLMGKNKWQQAISEYEKLRRDGKLPATFEVVYGHAWKPFDPRSILTPETRRQLGLPP</sequence>
<evidence type="ECO:0000313" key="10">
    <source>
        <dbReference type="EMBL" id="SDU25428.1"/>
    </source>
</evidence>
<feature type="domain" description="Methyltransferase type 11" evidence="9">
    <location>
        <begin position="52"/>
        <end position="156"/>
    </location>
</feature>
<dbReference type="HAMAP" id="MF_00835">
    <property type="entry name" value="BioC"/>
    <property type="match status" value="1"/>
</dbReference>
<proteinExistence type="inferred from homology"/>
<dbReference type="GO" id="GO:0102130">
    <property type="term" value="F:malonyl-CoA methyltransferase activity"/>
    <property type="evidence" value="ECO:0007669"/>
    <property type="project" value="UniProtKB-EC"/>
</dbReference>
<dbReference type="GO" id="GO:0032259">
    <property type="term" value="P:methylation"/>
    <property type="evidence" value="ECO:0007669"/>
    <property type="project" value="UniProtKB-KW"/>
</dbReference>
<dbReference type="InterPro" id="IPR013216">
    <property type="entry name" value="Methyltransf_11"/>
</dbReference>
<dbReference type="InterPro" id="IPR011814">
    <property type="entry name" value="BioC"/>
</dbReference>
<dbReference type="InterPro" id="IPR050602">
    <property type="entry name" value="Malonyl-ACP_OMT"/>
</dbReference>
<gene>
    <name evidence="8" type="primary">bioC</name>
    <name evidence="10" type="ORF">SAMN05216406_13945</name>
</gene>
<dbReference type="NCBIfam" id="TIGR02072">
    <property type="entry name" value="BioC"/>
    <property type="match status" value="1"/>
</dbReference>
<evidence type="ECO:0000256" key="4">
    <source>
        <dbReference type="ARBA" id="ARBA00022603"/>
    </source>
</evidence>
<dbReference type="EC" id="2.1.1.197" evidence="3 8"/>
<evidence type="ECO:0000256" key="8">
    <source>
        <dbReference type="HAMAP-Rule" id="MF_00835"/>
    </source>
</evidence>
<comment type="catalytic activity">
    <reaction evidence="1 8">
        <text>malonyl-[ACP] + S-adenosyl-L-methionine = malonyl-[ACP] methyl ester + S-adenosyl-L-homocysteine</text>
        <dbReference type="Rhea" id="RHEA:17105"/>
        <dbReference type="Rhea" id="RHEA-COMP:9623"/>
        <dbReference type="Rhea" id="RHEA-COMP:9954"/>
        <dbReference type="ChEBI" id="CHEBI:57856"/>
        <dbReference type="ChEBI" id="CHEBI:59789"/>
        <dbReference type="ChEBI" id="CHEBI:78449"/>
        <dbReference type="ChEBI" id="CHEBI:78845"/>
        <dbReference type="EC" id="2.1.1.197"/>
    </reaction>
</comment>
<dbReference type="CDD" id="cd02440">
    <property type="entry name" value="AdoMet_MTases"/>
    <property type="match status" value="1"/>
</dbReference>